<dbReference type="EMBL" id="JAAIIH010000016">
    <property type="protein sequence ID" value="NMN01114.1"/>
    <property type="molecule type" value="Genomic_DNA"/>
</dbReference>
<evidence type="ECO:0000313" key="4">
    <source>
        <dbReference type="Proteomes" id="UP000588277"/>
    </source>
</evidence>
<sequence>MIRNGRNANSARAMRVARVAAAALAVVSMSALAGCEGPVPKVTASASSGTTSNTRTPDLTVDQEAKIRASILDVINAANDSKDPSALQTRLTGPSLAVRTSQLTIAAATGALDKTANIPSDIEQTVIPTDTGWPRTLLSITTTTSDQQTQRLLVMEQTSAHANYKLWGVARLFSGAQLPKFAVPKIGTAMGTANDTGLVATPADAVAQYADLLTNGANSQYAASFADDAFRTDLAATVAKVQQGMEANKGTQTQTFAVEPDAIKVMRSSDGGDLVIAQINSEWTRQAGEGRQSLPASAGETALFAGGTATSTMKVTYVNVIALYVPLASSGAQIQAVGAERQPVKVEAL</sequence>
<dbReference type="PROSITE" id="PS51257">
    <property type="entry name" value="PROKAR_LIPOPROTEIN"/>
    <property type="match status" value="1"/>
</dbReference>
<proteinExistence type="predicted"/>
<feature type="signal peptide" evidence="1">
    <location>
        <begin position="1"/>
        <end position="33"/>
    </location>
</feature>
<dbReference type="AlphaFoldDB" id="A0A7Y0F3B7"/>
<evidence type="ECO:0000256" key="1">
    <source>
        <dbReference type="SAM" id="SignalP"/>
    </source>
</evidence>
<comment type="caution">
    <text evidence="3">The sequence shown here is derived from an EMBL/GenBank/DDBJ whole genome shotgun (WGS) entry which is preliminary data.</text>
</comment>
<keyword evidence="1" id="KW-0732">Signal</keyword>
<protein>
    <recommendedName>
        <fullName evidence="2">DUF8094 domain-containing protein</fullName>
    </recommendedName>
</protein>
<organism evidence="3 4">
    <name type="scientific">Bifidobacterium moraviense</name>
    <dbReference type="NCBI Taxonomy" id="2675323"/>
    <lineage>
        <taxon>Bacteria</taxon>
        <taxon>Bacillati</taxon>
        <taxon>Actinomycetota</taxon>
        <taxon>Actinomycetes</taxon>
        <taxon>Bifidobacteriales</taxon>
        <taxon>Bifidobacteriaceae</taxon>
        <taxon>Bifidobacterium</taxon>
    </lineage>
</organism>
<dbReference type="InterPro" id="IPR058407">
    <property type="entry name" value="DUF8094"/>
</dbReference>
<name>A0A7Y0F3B7_9BIFI</name>
<evidence type="ECO:0000259" key="2">
    <source>
        <dbReference type="Pfam" id="PF26366"/>
    </source>
</evidence>
<gene>
    <name evidence="3" type="ORF">G1C96_1697</name>
</gene>
<dbReference type="Proteomes" id="UP000588277">
    <property type="component" value="Unassembled WGS sequence"/>
</dbReference>
<evidence type="ECO:0000313" key="3">
    <source>
        <dbReference type="EMBL" id="NMN01114.1"/>
    </source>
</evidence>
<reference evidence="3 4" key="1">
    <citation type="submission" date="2020-02" db="EMBL/GenBank/DDBJ databases">
        <title>Characterization of phylogenetic diversity of novel bifidobacterial species isolated in Czech ZOOs.</title>
        <authorList>
            <person name="Lugli G.A."/>
            <person name="Vera N.B."/>
            <person name="Ventura M."/>
        </authorList>
    </citation>
    <scope>NUCLEOTIDE SEQUENCE [LARGE SCALE GENOMIC DNA]</scope>
    <source>
        <strain evidence="3 4">DSM 109958</strain>
    </source>
</reference>
<accession>A0A7Y0F3B7</accession>
<keyword evidence="4" id="KW-1185">Reference proteome</keyword>
<feature type="chain" id="PRO_5039620474" description="DUF8094 domain-containing protein" evidence="1">
    <location>
        <begin position="34"/>
        <end position="349"/>
    </location>
</feature>
<feature type="domain" description="DUF8094" evidence="2">
    <location>
        <begin position="65"/>
        <end position="338"/>
    </location>
</feature>
<dbReference type="Pfam" id="PF26366">
    <property type="entry name" value="DUF8094"/>
    <property type="match status" value="1"/>
</dbReference>
<dbReference type="RefSeq" id="WP_240945184.1">
    <property type="nucleotide sequence ID" value="NZ_JAAIIH010000016.1"/>
</dbReference>